<proteinExistence type="predicted"/>
<evidence type="ECO:0000256" key="4">
    <source>
        <dbReference type="PROSITE-ProRule" id="PRU00169"/>
    </source>
</evidence>
<dbReference type="GO" id="GO:0000160">
    <property type="term" value="P:phosphorelay signal transduction system"/>
    <property type="evidence" value="ECO:0007669"/>
    <property type="project" value="InterPro"/>
</dbReference>
<accession>V4TE73</accession>
<organism evidence="6 7">
    <name type="scientific">Lutibaculum baratangense AMV1</name>
    <dbReference type="NCBI Taxonomy" id="631454"/>
    <lineage>
        <taxon>Bacteria</taxon>
        <taxon>Pseudomonadati</taxon>
        <taxon>Pseudomonadota</taxon>
        <taxon>Alphaproteobacteria</taxon>
        <taxon>Hyphomicrobiales</taxon>
        <taxon>Tepidamorphaceae</taxon>
        <taxon>Lutibaculum</taxon>
    </lineage>
</organism>
<sequence>MRVLLVEDDWIIAEAMKDMIEDAGHEVVELARDESQALKAAEEHRPDIAVTDLKLAGGDCGVTVARLLLERFGIRSIYASAHAELKADRIRAFDPEPLALLPKPVLPGRLAGALDAAVEWLAGRDRDEATGSMVLVPGAAAKPRVK</sequence>
<dbReference type="OrthoDB" id="7060229at2"/>
<keyword evidence="2" id="KW-0805">Transcription regulation</keyword>
<dbReference type="SMART" id="SM00448">
    <property type="entry name" value="REC"/>
    <property type="match status" value="1"/>
</dbReference>
<dbReference type="InterPro" id="IPR050595">
    <property type="entry name" value="Bact_response_regulator"/>
</dbReference>
<gene>
    <name evidence="6" type="ORF">N177_2342</name>
</gene>
<protein>
    <recommendedName>
        <fullName evidence="5">Response regulatory domain-containing protein</fullName>
    </recommendedName>
</protein>
<dbReference type="PANTHER" id="PTHR44591:SF3">
    <property type="entry name" value="RESPONSE REGULATORY DOMAIN-CONTAINING PROTEIN"/>
    <property type="match status" value="1"/>
</dbReference>
<dbReference type="AlphaFoldDB" id="V4TE73"/>
<dbReference type="InterPro" id="IPR011006">
    <property type="entry name" value="CheY-like_superfamily"/>
</dbReference>
<keyword evidence="1 4" id="KW-0597">Phosphoprotein</keyword>
<evidence type="ECO:0000313" key="6">
    <source>
        <dbReference type="EMBL" id="ESR24508.1"/>
    </source>
</evidence>
<dbReference type="STRING" id="631454.N177_2342"/>
<dbReference type="PROSITE" id="PS50110">
    <property type="entry name" value="RESPONSE_REGULATORY"/>
    <property type="match status" value="1"/>
</dbReference>
<dbReference type="SUPFAM" id="SSF52172">
    <property type="entry name" value="CheY-like"/>
    <property type="match status" value="1"/>
</dbReference>
<dbReference type="eggNOG" id="COG0784">
    <property type="taxonomic scope" value="Bacteria"/>
</dbReference>
<dbReference type="RefSeq" id="WP_023432471.1">
    <property type="nucleotide sequence ID" value="NZ_AWXZ01000031.1"/>
</dbReference>
<dbReference type="Pfam" id="PF00072">
    <property type="entry name" value="Response_reg"/>
    <property type="match status" value="1"/>
</dbReference>
<evidence type="ECO:0000256" key="1">
    <source>
        <dbReference type="ARBA" id="ARBA00022553"/>
    </source>
</evidence>
<dbReference type="EMBL" id="AWXZ01000031">
    <property type="protein sequence ID" value="ESR24508.1"/>
    <property type="molecule type" value="Genomic_DNA"/>
</dbReference>
<evidence type="ECO:0000259" key="5">
    <source>
        <dbReference type="PROSITE" id="PS50110"/>
    </source>
</evidence>
<dbReference type="Proteomes" id="UP000017819">
    <property type="component" value="Unassembled WGS sequence"/>
</dbReference>
<evidence type="ECO:0000256" key="2">
    <source>
        <dbReference type="ARBA" id="ARBA00023015"/>
    </source>
</evidence>
<dbReference type="Gene3D" id="3.40.50.2300">
    <property type="match status" value="1"/>
</dbReference>
<dbReference type="InterPro" id="IPR001789">
    <property type="entry name" value="Sig_transdc_resp-reg_receiver"/>
</dbReference>
<feature type="modified residue" description="4-aspartylphosphate" evidence="4">
    <location>
        <position position="52"/>
    </location>
</feature>
<keyword evidence="3" id="KW-0804">Transcription</keyword>
<reference evidence="6 7" key="1">
    <citation type="journal article" date="2014" name="Genome Announc.">
        <title>Draft Genome Sequence of Lutibaculum baratangense Strain AMV1T, Isolated from a Mud Volcano in Andamans, India.</title>
        <authorList>
            <person name="Singh A."/>
            <person name="Sreenivas A."/>
            <person name="Sathyanarayana Reddy G."/>
            <person name="Pinnaka A.K."/>
            <person name="Shivaji S."/>
        </authorList>
    </citation>
    <scope>NUCLEOTIDE SEQUENCE [LARGE SCALE GENOMIC DNA]</scope>
    <source>
        <strain evidence="6 7">AMV1</strain>
    </source>
</reference>
<comment type="caution">
    <text evidence="6">The sequence shown here is derived from an EMBL/GenBank/DDBJ whole genome shotgun (WGS) entry which is preliminary data.</text>
</comment>
<feature type="domain" description="Response regulatory" evidence="5">
    <location>
        <begin position="2"/>
        <end position="118"/>
    </location>
</feature>
<evidence type="ECO:0000313" key="7">
    <source>
        <dbReference type="Proteomes" id="UP000017819"/>
    </source>
</evidence>
<evidence type="ECO:0000256" key="3">
    <source>
        <dbReference type="ARBA" id="ARBA00023163"/>
    </source>
</evidence>
<name>V4TE73_9HYPH</name>
<dbReference type="PANTHER" id="PTHR44591">
    <property type="entry name" value="STRESS RESPONSE REGULATOR PROTEIN 1"/>
    <property type="match status" value="1"/>
</dbReference>
<keyword evidence="7" id="KW-1185">Reference proteome</keyword>